<evidence type="ECO:0000313" key="3">
    <source>
        <dbReference type="Proteomes" id="UP000279968"/>
    </source>
</evidence>
<feature type="domain" description="Metallo-beta-lactamase" evidence="1">
    <location>
        <begin position="21"/>
        <end position="213"/>
    </location>
</feature>
<dbReference type="AlphaFoldDB" id="A0A3B0A467"/>
<proteinExistence type="predicted"/>
<sequence>MTGRFVEVVDRVHVLTEPVLDVNVTLVVGDGAALVVDTLSTAAQAADLAAAIRSITTAPCTVVNTHHHFDHCFGNAVLAADPPRPVYAHERAAAALRDPDRLRREAYAEVLAGWPELAPAVAGTALLAPTHPVGTEARLDVGGRRVLLRHPGPGHTDGDLVVHVPDADVLVAGDLVEQSGPPAFEDAYPLRWPEALTDVLRLTTPATVVIPGHGTPVDVAFVREQRRQLAELAGRIRAGHSDGVPPERIAADAPFGPRAALVAVHRGYAELGPATA</sequence>
<dbReference type="PANTHER" id="PTHR42951">
    <property type="entry name" value="METALLO-BETA-LACTAMASE DOMAIN-CONTAINING"/>
    <property type="match status" value="1"/>
</dbReference>
<evidence type="ECO:0000259" key="1">
    <source>
        <dbReference type="SMART" id="SM00849"/>
    </source>
</evidence>
<dbReference type="OrthoDB" id="420651at2"/>
<dbReference type="RefSeq" id="WP_120779697.1">
    <property type="nucleotide sequence ID" value="NZ_JBHLUP010000002.1"/>
</dbReference>
<dbReference type="GO" id="GO:0016787">
    <property type="term" value="F:hydrolase activity"/>
    <property type="evidence" value="ECO:0007669"/>
    <property type="project" value="UniProtKB-KW"/>
</dbReference>
<dbReference type="Pfam" id="PF00753">
    <property type="entry name" value="Lactamase_B"/>
    <property type="match status" value="1"/>
</dbReference>
<dbReference type="Proteomes" id="UP000279968">
    <property type="component" value="Unassembled WGS sequence"/>
</dbReference>
<dbReference type="InterPro" id="IPR050855">
    <property type="entry name" value="NDM-1-like"/>
</dbReference>
<evidence type="ECO:0000313" key="2">
    <source>
        <dbReference type="EMBL" id="RKN55508.1"/>
    </source>
</evidence>
<dbReference type="PANTHER" id="PTHR42951:SF4">
    <property type="entry name" value="ACYL-COENZYME A THIOESTERASE MBLAC2"/>
    <property type="match status" value="1"/>
</dbReference>
<organism evidence="2 3">
    <name type="scientific">Micromonospora costi</name>
    <dbReference type="NCBI Taxonomy" id="1530042"/>
    <lineage>
        <taxon>Bacteria</taxon>
        <taxon>Bacillati</taxon>
        <taxon>Actinomycetota</taxon>
        <taxon>Actinomycetes</taxon>
        <taxon>Micromonosporales</taxon>
        <taxon>Micromonosporaceae</taxon>
        <taxon>Micromonospora</taxon>
    </lineage>
</organism>
<dbReference type="Gene3D" id="3.60.15.10">
    <property type="entry name" value="Ribonuclease Z/Hydroxyacylglutathione hydrolase-like"/>
    <property type="match status" value="1"/>
</dbReference>
<protein>
    <submittedName>
        <fullName evidence="2">MBL fold metallo-hydrolase</fullName>
    </submittedName>
</protein>
<keyword evidence="3" id="KW-1185">Reference proteome</keyword>
<comment type="caution">
    <text evidence="2">The sequence shown here is derived from an EMBL/GenBank/DDBJ whole genome shotgun (WGS) entry which is preliminary data.</text>
</comment>
<accession>A0A3B0A467</accession>
<dbReference type="InterPro" id="IPR036866">
    <property type="entry name" value="RibonucZ/Hydroxyglut_hydro"/>
</dbReference>
<dbReference type="SUPFAM" id="SSF56281">
    <property type="entry name" value="Metallo-hydrolase/oxidoreductase"/>
    <property type="match status" value="1"/>
</dbReference>
<dbReference type="SMART" id="SM00849">
    <property type="entry name" value="Lactamase_B"/>
    <property type="match status" value="1"/>
</dbReference>
<dbReference type="EMBL" id="RBAN01000002">
    <property type="protein sequence ID" value="RKN55508.1"/>
    <property type="molecule type" value="Genomic_DNA"/>
</dbReference>
<keyword evidence="2" id="KW-0378">Hydrolase</keyword>
<dbReference type="CDD" id="cd16282">
    <property type="entry name" value="metallo-hydrolase-like_MBL-fold"/>
    <property type="match status" value="1"/>
</dbReference>
<gene>
    <name evidence="2" type="ORF">D7193_12755</name>
</gene>
<reference evidence="2 3" key="1">
    <citation type="journal article" date="2015" name="Int. J. Syst. Evol. Microbiol.">
        <title>Micromonospora costi sp. nov., isolated from a leaf of Costus speciosus.</title>
        <authorList>
            <person name="Thawai C."/>
        </authorList>
    </citation>
    <scope>NUCLEOTIDE SEQUENCE [LARGE SCALE GENOMIC DNA]</scope>
    <source>
        <strain evidence="2 3">CS1-12</strain>
    </source>
</reference>
<name>A0A3B0A467_9ACTN</name>
<dbReference type="InterPro" id="IPR001279">
    <property type="entry name" value="Metallo-B-lactamas"/>
</dbReference>